<accession>A0A502F9A2</accession>
<sequence>MVELKFPDVTAPDAVCLQRASYSEVLAQAFADEARIAELNRRSCYAEDEGDPEQVNKAASQRDCMELDARRAHASQVAHAKLAAAYRNLVAAREGGDADLIRTAEERVKEAQQAVDLSNGAT</sequence>
<name>A0A502F9A2_9PROT</name>
<evidence type="ECO:0000313" key="1">
    <source>
        <dbReference type="EMBL" id="TPG45982.1"/>
    </source>
</evidence>
<dbReference type="RefSeq" id="WP_140886544.1">
    <property type="nucleotide sequence ID" value="NZ_RCZP01000043.1"/>
</dbReference>
<keyword evidence="2" id="KW-1185">Reference proteome</keyword>
<dbReference type="EMBL" id="RCZP01000043">
    <property type="protein sequence ID" value="TPG45982.1"/>
    <property type="molecule type" value="Genomic_DNA"/>
</dbReference>
<comment type="caution">
    <text evidence="1">The sequence shown here is derived from an EMBL/GenBank/DDBJ whole genome shotgun (WGS) entry which is preliminary data.</text>
</comment>
<gene>
    <name evidence="1" type="ORF">EAH89_25505</name>
</gene>
<organism evidence="1 2">
    <name type="scientific">Muricoccus nepalensis</name>
    <dbReference type="NCBI Taxonomy" id="1854500"/>
    <lineage>
        <taxon>Bacteria</taxon>
        <taxon>Pseudomonadati</taxon>
        <taxon>Pseudomonadota</taxon>
        <taxon>Alphaproteobacteria</taxon>
        <taxon>Acetobacterales</taxon>
        <taxon>Roseomonadaceae</taxon>
        <taxon>Muricoccus</taxon>
    </lineage>
</organism>
<evidence type="ECO:0000313" key="2">
    <source>
        <dbReference type="Proteomes" id="UP000317078"/>
    </source>
</evidence>
<proteinExistence type="predicted"/>
<dbReference type="AlphaFoldDB" id="A0A502F9A2"/>
<dbReference type="Proteomes" id="UP000317078">
    <property type="component" value="Unassembled WGS sequence"/>
</dbReference>
<reference evidence="1 2" key="1">
    <citation type="journal article" date="2019" name="Environ. Microbiol.">
        <title>Species interactions and distinct microbial communities in high Arctic permafrost affected cryosols are associated with the CH4 and CO2 gas fluxes.</title>
        <authorList>
            <person name="Altshuler I."/>
            <person name="Hamel J."/>
            <person name="Turney S."/>
            <person name="Magnuson E."/>
            <person name="Levesque R."/>
            <person name="Greer C."/>
            <person name="Whyte L.G."/>
        </authorList>
    </citation>
    <scope>NUCLEOTIDE SEQUENCE [LARGE SCALE GENOMIC DNA]</scope>
    <source>
        <strain evidence="1 2">S9.3B</strain>
    </source>
</reference>
<protein>
    <submittedName>
        <fullName evidence="1">Uncharacterized protein</fullName>
    </submittedName>
</protein>